<dbReference type="InterPro" id="IPR039420">
    <property type="entry name" value="WalR-like"/>
</dbReference>
<dbReference type="GO" id="GO:0000160">
    <property type="term" value="P:phosphorelay signal transduction system"/>
    <property type="evidence" value="ECO:0007669"/>
    <property type="project" value="InterPro"/>
</dbReference>
<dbReference type="PROSITE" id="PS50043">
    <property type="entry name" value="HTH_LUXR_2"/>
    <property type="match status" value="1"/>
</dbReference>
<dbReference type="GO" id="GO:0003677">
    <property type="term" value="F:DNA binding"/>
    <property type="evidence" value="ECO:0007669"/>
    <property type="project" value="UniProtKB-KW"/>
</dbReference>
<dbReference type="Proteomes" id="UP000596202">
    <property type="component" value="Chromosome"/>
</dbReference>
<dbReference type="Gene3D" id="1.10.10.10">
    <property type="entry name" value="Winged helix-like DNA-binding domain superfamily/Winged helix DNA-binding domain"/>
    <property type="match status" value="1"/>
</dbReference>
<feature type="domain" description="HTH luxR-type" evidence="4">
    <location>
        <begin position="152"/>
        <end position="217"/>
    </location>
</feature>
<feature type="modified residue" description="4-aspartylphosphate" evidence="3">
    <location>
        <position position="61"/>
    </location>
</feature>
<dbReference type="GO" id="GO:0006355">
    <property type="term" value="P:regulation of DNA-templated transcription"/>
    <property type="evidence" value="ECO:0007669"/>
    <property type="project" value="InterPro"/>
</dbReference>
<dbReference type="AlphaFoldDB" id="A0A9Q6Z6P8"/>
<accession>A0A9Q6Z6P8</accession>
<name>A0A9Q6Z6P8_MYROD</name>
<evidence type="ECO:0000256" key="1">
    <source>
        <dbReference type="ARBA" id="ARBA00022553"/>
    </source>
</evidence>
<dbReference type="InterPro" id="IPR036388">
    <property type="entry name" value="WH-like_DNA-bd_sf"/>
</dbReference>
<sequence length="225" mass="25454">MKQKIKIALIDDELLFLEGLILLLSGIDTLSIVSSANKGPQFVTNLKNLPADTFPDLIMIDLQMEPMNGLELIELVKETYPHLKIIVLSSHYKQLMFGHMIKMGVSAFLPKNASKGLLLEAIEKVHETGIFLTKDDHQMLLNYVRDNPKNQKLGLSVSLSDREIEVVQLICREFTNQEISDQLFISKRTVESHRQRILEKIGAKNTVGIVIYAIAHAIYTPQTLF</sequence>
<dbReference type="GeneID" id="93526935"/>
<dbReference type="PRINTS" id="PR00038">
    <property type="entry name" value="HTHLUXR"/>
</dbReference>
<dbReference type="SUPFAM" id="SSF46894">
    <property type="entry name" value="C-terminal effector domain of the bipartite response regulators"/>
    <property type="match status" value="1"/>
</dbReference>
<evidence type="ECO:0000259" key="5">
    <source>
        <dbReference type="PROSITE" id="PS50110"/>
    </source>
</evidence>
<organism evidence="6 7">
    <name type="scientific">Myroides odoratus</name>
    <name type="common">Flavobacterium odoratum</name>
    <dbReference type="NCBI Taxonomy" id="256"/>
    <lineage>
        <taxon>Bacteria</taxon>
        <taxon>Pseudomonadati</taxon>
        <taxon>Bacteroidota</taxon>
        <taxon>Flavobacteriia</taxon>
        <taxon>Flavobacteriales</taxon>
        <taxon>Flavobacteriaceae</taxon>
        <taxon>Myroides</taxon>
    </lineage>
</organism>
<dbReference type="CDD" id="cd06170">
    <property type="entry name" value="LuxR_C_like"/>
    <property type="match status" value="1"/>
</dbReference>
<dbReference type="InterPro" id="IPR000792">
    <property type="entry name" value="Tscrpt_reg_LuxR_C"/>
</dbReference>
<dbReference type="Pfam" id="PF00196">
    <property type="entry name" value="GerE"/>
    <property type="match status" value="1"/>
</dbReference>
<keyword evidence="1 3" id="KW-0597">Phosphoprotein</keyword>
<dbReference type="OrthoDB" id="9797341at2"/>
<dbReference type="InterPro" id="IPR016032">
    <property type="entry name" value="Sig_transdc_resp-reg_C-effctor"/>
</dbReference>
<dbReference type="SUPFAM" id="SSF52172">
    <property type="entry name" value="CheY-like"/>
    <property type="match status" value="1"/>
</dbReference>
<dbReference type="InterPro" id="IPR058245">
    <property type="entry name" value="NreC/VraR/RcsB-like_REC"/>
</dbReference>
<evidence type="ECO:0000313" key="7">
    <source>
        <dbReference type="Proteomes" id="UP000596202"/>
    </source>
</evidence>
<feature type="domain" description="Response regulatory" evidence="5">
    <location>
        <begin position="6"/>
        <end position="126"/>
    </location>
</feature>
<keyword evidence="2" id="KW-0238">DNA-binding</keyword>
<evidence type="ECO:0000259" key="4">
    <source>
        <dbReference type="PROSITE" id="PS50043"/>
    </source>
</evidence>
<evidence type="ECO:0000256" key="2">
    <source>
        <dbReference type="ARBA" id="ARBA00023125"/>
    </source>
</evidence>
<dbReference type="PANTHER" id="PTHR43214:SF43">
    <property type="entry name" value="TWO-COMPONENT RESPONSE REGULATOR"/>
    <property type="match status" value="1"/>
</dbReference>
<protein>
    <submittedName>
        <fullName evidence="6">Response regulator transcription factor</fullName>
    </submittedName>
</protein>
<dbReference type="Pfam" id="PF00072">
    <property type="entry name" value="Response_reg"/>
    <property type="match status" value="1"/>
</dbReference>
<dbReference type="RefSeq" id="WP_002991281.1">
    <property type="nucleotide sequence ID" value="NZ_CP068108.1"/>
</dbReference>
<reference evidence="6 7" key="1">
    <citation type="submission" date="2021-01" db="EMBL/GenBank/DDBJ databases">
        <title>FDA dAtabase for Regulatory Grade micrObial Sequences (FDA-ARGOS): Supporting development and validation of Infectious Disease Dx tests.</title>
        <authorList>
            <person name="Sproer C."/>
            <person name="Gronow S."/>
            <person name="Severitt S."/>
            <person name="Schroder I."/>
            <person name="Tallon L."/>
            <person name="Sadzewicz L."/>
            <person name="Zhao X."/>
            <person name="Boylan J."/>
            <person name="Ott S."/>
            <person name="Bowen H."/>
            <person name="Vavikolanu K."/>
            <person name="Mehta A."/>
            <person name="Aluvathingal J."/>
            <person name="Nadendla S."/>
            <person name="Lowell S."/>
            <person name="Myers T."/>
            <person name="Yan Y."/>
            <person name="Sichtig H."/>
        </authorList>
    </citation>
    <scope>NUCLEOTIDE SEQUENCE [LARGE SCALE GENOMIC DNA]</scope>
    <source>
        <strain evidence="6 7">FDAARGOS_1131</strain>
    </source>
</reference>
<dbReference type="Gene3D" id="3.40.50.2300">
    <property type="match status" value="1"/>
</dbReference>
<evidence type="ECO:0000313" key="6">
    <source>
        <dbReference type="EMBL" id="QQU01057.1"/>
    </source>
</evidence>
<dbReference type="PROSITE" id="PS50110">
    <property type="entry name" value="RESPONSE_REGULATORY"/>
    <property type="match status" value="1"/>
</dbReference>
<dbReference type="PANTHER" id="PTHR43214">
    <property type="entry name" value="TWO-COMPONENT RESPONSE REGULATOR"/>
    <property type="match status" value="1"/>
</dbReference>
<gene>
    <name evidence="6" type="ORF">I6I88_04685</name>
</gene>
<evidence type="ECO:0000256" key="3">
    <source>
        <dbReference type="PROSITE-ProRule" id="PRU00169"/>
    </source>
</evidence>
<dbReference type="EMBL" id="CP068108">
    <property type="protein sequence ID" value="QQU01057.1"/>
    <property type="molecule type" value="Genomic_DNA"/>
</dbReference>
<dbReference type="CDD" id="cd17535">
    <property type="entry name" value="REC_NarL-like"/>
    <property type="match status" value="1"/>
</dbReference>
<proteinExistence type="predicted"/>
<dbReference type="InterPro" id="IPR011006">
    <property type="entry name" value="CheY-like_superfamily"/>
</dbReference>
<dbReference type="SMART" id="SM00448">
    <property type="entry name" value="REC"/>
    <property type="match status" value="1"/>
</dbReference>
<dbReference type="SMART" id="SM00421">
    <property type="entry name" value="HTH_LUXR"/>
    <property type="match status" value="1"/>
</dbReference>
<dbReference type="InterPro" id="IPR001789">
    <property type="entry name" value="Sig_transdc_resp-reg_receiver"/>
</dbReference>